<dbReference type="Pfam" id="PF25991">
    <property type="entry name" value="KhtT_N"/>
    <property type="match status" value="1"/>
</dbReference>
<reference evidence="2 3" key="1">
    <citation type="journal article" date="2009" name="Stand. Genomic Sci.">
        <title>Complete genome sequence of Stackebrandtia nassauensis type strain (LLR-40K-21).</title>
        <authorList>
            <person name="Munk C."/>
            <person name="Lapidus A."/>
            <person name="Copeland A."/>
            <person name="Jando M."/>
            <person name="Mayilraj S."/>
            <person name="Glavina Del Rio T."/>
            <person name="Nolan M."/>
            <person name="Chen F."/>
            <person name="Lucas S."/>
            <person name="Tice H."/>
            <person name="Cheng J.F."/>
            <person name="Han C."/>
            <person name="Detter J.C."/>
            <person name="Bruce D."/>
            <person name="Goodwin L."/>
            <person name="Chain P."/>
            <person name="Pitluck S."/>
            <person name="Goker M."/>
            <person name="Ovchinikova G."/>
            <person name="Pati A."/>
            <person name="Ivanova N."/>
            <person name="Mavromatis K."/>
            <person name="Chen A."/>
            <person name="Palaniappan K."/>
            <person name="Land M."/>
            <person name="Hauser L."/>
            <person name="Chang Y.J."/>
            <person name="Jeffries C.D."/>
            <person name="Bristow J."/>
            <person name="Eisen J.A."/>
            <person name="Markowitz V."/>
            <person name="Hugenholtz P."/>
            <person name="Kyrpides N.C."/>
            <person name="Klenk H.P."/>
        </authorList>
    </citation>
    <scope>NUCLEOTIDE SEQUENCE [LARGE SCALE GENOMIC DNA]</scope>
    <source>
        <strain evidence="3">DSM 44728 / CIP 108903 / NRRL B-16338 / NBRC 102104 / LLR-40K-21</strain>
    </source>
</reference>
<dbReference type="STRING" id="446470.Snas_2648"/>
<dbReference type="GO" id="GO:0006813">
    <property type="term" value="P:potassium ion transport"/>
    <property type="evidence" value="ECO:0007669"/>
    <property type="project" value="InterPro"/>
</dbReference>
<dbReference type="InterPro" id="IPR058776">
    <property type="entry name" value="KhtT-like_N"/>
</dbReference>
<dbReference type="AlphaFoldDB" id="D3Q754"/>
<dbReference type="InterPro" id="IPR050144">
    <property type="entry name" value="AAE_transporter"/>
</dbReference>
<protein>
    <submittedName>
        <fullName evidence="2">TrkA-C domain protein</fullName>
    </submittedName>
</protein>
<dbReference type="OrthoDB" id="5242677at2"/>
<dbReference type="SUPFAM" id="SSF116726">
    <property type="entry name" value="TrkA C-terminal domain-like"/>
    <property type="match status" value="1"/>
</dbReference>
<dbReference type="InterPro" id="IPR036721">
    <property type="entry name" value="RCK_C_sf"/>
</dbReference>
<dbReference type="KEGG" id="sna:Snas_2648"/>
<dbReference type="HOGENOM" id="CLU_116143_1_0_11"/>
<evidence type="ECO:0000313" key="2">
    <source>
        <dbReference type="EMBL" id="ADD42325.1"/>
    </source>
</evidence>
<dbReference type="RefSeq" id="WP_013017896.1">
    <property type="nucleotide sequence ID" value="NC_013947.1"/>
</dbReference>
<sequence>MDVERTALPGIGLRYEFGTERGRRMGVVTHRSGRRELIVYDPDDPDSTSECVVLSGEEANVLAELLGGARIVERLAELERQADGLVSRQVRIHDGSPFDHRTLGDTQARSRTGASIVAVVRHGEVIASPRPDFRFETGDVVVVIGTEDGTNAVESLLANG</sequence>
<proteinExistence type="predicted"/>
<dbReference type="InterPro" id="IPR026278">
    <property type="entry name" value="KhtT"/>
</dbReference>
<dbReference type="PANTHER" id="PTHR30445:SF8">
    <property type="entry name" value="K(+)_H(+) ANTIPORTER SUBUNIT KHTT"/>
    <property type="match status" value="1"/>
</dbReference>
<dbReference type="eggNOG" id="COG0490">
    <property type="taxonomic scope" value="Bacteria"/>
</dbReference>
<keyword evidence="3" id="KW-1185">Reference proteome</keyword>
<feature type="domain" description="RCK C-terminal" evidence="1">
    <location>
        <begin position="73"/>
        <end position="159"/>
    </location>
</feature>
<dbReference type="EMBL" id="CP001778">
    <property type="protein sequence ID" value="ADD42325.1"/>
    <property type="molecule type" value="Genomic_DNA"/>
</dbReference>
<dbReference type="InterPro" id="IPR006037">
    <property type="entry name" value="RCK_C"/>
</dbReference>
<evidence type="ECO:0000313" key="3">
    <source>
        <dbReference type="Proteomes" id="UP000000844"/>
    </source>
</evidence>
<gene>
    <name evidence="2" type="ordered locus">Snas_2648</name>
</gene>
<accession>D3Q754</accession>
<dbReference type="Proteomes" id="UP000000844">
    <property type="component" value="Chromosome"/>
</dbReference>
<organism evidence="2 3">
    <name type="scientific">Stackebrandtia nassauensis (strain DSM 44728 / CIP 108903 / NRRL B-16338 / NBRC 102104 / LLR-40K-21)</name>
    <dbReference type="NCBI Taxonomy" id="446470"/>
    <lineage>
        <taxon>Bacteria</taxon>
        <taxon>Bacillati</taxon>
        <taxon>Actinomycetota</taxon>
        <taxon>Actinomycetes</taxon>
        <taxon>Glycomycetales</taxon>
        <taxon>Glycomycetaceae</taxon>
        <taxon>Stackebrandtia</taxon>
    </lineage>
</organism>
<dbReference type="PIRSF" id="PIRSF005028">
    <property type="entry name" value="KhtT"/>
    <property type="match status" value="1"/>
</dbReference>
<dbReference type="Pfam" id="PF02080">
    <property type="entry name" value="TrkA_C"/>
    <property type="match status" value="1"/>
</dbReference>
<dbReference type="Gene3D" id="3.30.70.1450">
    <property type="entry name" value="Regulator of K+ conductance, C-terminal domain"/>
    <property type="match status" value="1"/>
</dbReference>
<dbReference type="PANTHER" id="PTHR30445">
    <property type="entry name" value="K(+)_H(+) ANTIPORTER SUBUNIT KHTT"/>
    <property type="match status" value="1"/>
</dbReference>
<evidence type="ECO:0000259" key="1">
    <source>
        <dbReference type="PROSITE" id="PS51202"/>
    </source>
</evidence>
<dbReference type="PROSITE" id="PS51202">
    <property type="entry name" value="RCK_C"/>
    <property type="match status" value="1"/>
</dbReference>
<dbReference type="GO" id="GO:0008324">
    <property type="term" value="F:monoatomic cation transmembrane transporter activity"/>
    <property type="evidence" value="ECO:0007669"/>
    <property type="project" value="InterPro"/>
</dbReference>
<name>D3Q754_STANL</name>